<sequence length="285" mass="31221">MLLAMSHRVYRITENPLVIAHRGGGNEQPENSLEAFRAMREAGFRHIESDVHSTADGVAVIMHDPALDRTTDGSGLVNEKTWAEIERVRDASGHRPPRLDEVLDAFPDVVFNLDAKADSSVGPLLEAVRRTNAAERVCLASFSQKRIERMRALLPEAAYSLGTTAIAGLVAASWTGSAGRWQARRHGRFAGVPKDLAGIEAVQVPVSQPLPAGPRGFARRERRIRVITPRFVQLAHSLGLAVHAWTINSPSQAQWLVEMGVDGIITDEPTRTVKHLRARGYAAEI</sequence>
<dbReference type="PATRIC" id="fig|883066.3.peg.425"/>
<dbReference type="AlphaFoldDB" id="K9EEF4"/>
<reference evidence="2 3" key="1">
    <citation type="submission" date="2012-09" db="EMBL/GenBank/DDBJ databases">
        <title>The Genome Sequence of Actinobaculum massiliae ACS-171-V-COL2.</title>
        <authorList>
            <consortium name="The Broad Institute Genome Sequencing Platform"/>
            <person name="Earl A."/>
            <person name="Ward D."/>
            <person name="Feldgarden M."/>
            <person name="Gevers D."/>
            <person name="Saerens B."/>
            <person name="Vaneechoutte M."/>
            <person name="Walker B."/>
            <person name="Young S.K."/>
            <person name="Zeng Q."/>
            <person name="Gargeya S."/>
            <person name="Fitzgerald M."/>
            <person name="Haas B."/>
            <person name="Abouelleil A."/>
            <person name="Alvarado L."/>
            <person name="Arachchi H.M."/>
            <person name="Berlin A."/>
            <person name="Chapman S.B."/>
            <person name="Goldberg J."/>
            <person name="Griggs A."/>
            <person name="Gujja S."/>
            <person name="Hansen M."/>
            <person name="Howarth C."/>
            <person name="Imamovic A."/>
            <person name="Larimer J."/>
            <person name="McCowen C."/>
            <person name="Montmayeur A."/>
            <person name="Murphy C."/>
            <person name="Neiman D."/>
            <person name="Pearson M."/>
            <person name="Priest M."/>
            <person name="Roberts A."/>
            <person name="Saif S."/>
            <person name="Shea T."/>
            <person name="Sisk P."/>
            <person name="Sykes S."/>
            <person name="Wortman J."/>
            <person name="Nusbaum C."/>
            <person name="Birren B."/>
        </authorList>
    </citation>
    <scope>NUCLEOTIDE SEQUENCE [LARGE SCALE GENOMIC DNA]</scope>
    <source>
        <strain evidence="3">ACS-171-V-Col2</strain>
    </source>
</reference>
<feature type="domain" description="GP-PDE" evidence="1">
    <location>
        <begin position="16"/>
        <end position="276"/>
    </location>
</feature>
<dbReference type="STRING" id="202789.GCA_001457435_01730"/>
<dbReference type="PANTHER" id="PTHR43805">
    <property type="entry name" value="GLYCEROPHOSPHORYL DIESTER PHOSPHODIESTERASE"/>
    <property type="match status" value="1"/>
</dbReference>
<dbReference type="eggNOG" id="COG0584">
    <property type="taxonomic scope" value="Bacteria"/>
</dbReference>
<dbReference type="InterPro" id="IPR017946">
    <property type="entry name" value="PLC-like_Pdiesterase_TIM-brl"/>
</dbReference>
<dbReference type="Proteomes" id="UP000009888">
    <property type="component" value="Unassembled WGS sequence"/>
</dbReference>
<dbReference type="CDD" id="cd08561">
    <property type="entry name" value="GDPD_cytoplasmic_ScUgpQ2_like"/>
    <property type="match status" value="1"/>
</dbReference>
<dbReference type="PANTHER" id="PTHR43805:SF1">
    <property type="entry name" value="GP-PDE DOMAIN-CONTAINING PROTEIN"/>
    <property type="match status" value="1"/>
</dbReference>
<dbReference type="GO" id="GO:0006629">
    <property type="term" value="P:lipid metabolic process"/>
    <property type="evidence" value="ECO:0007669"/>
    <property type="project" value="InterPro"/>
</dbReference>
<evidence type="ECO:0000313" key="3">
    <source>
        <dbReference type="Proteomes" id="UP000009888"/>
    </source>
</evidence>
<dbReference type="GO" id="GO:0008081">
    <property type="term" value="F:phosphoric diester hydrolase activity"/>
    <property type="evidence" value="ECO:0007669"/>
    <property type="project" value="InterPro"/>
</dbReference>
<dbReference type="SUPFAM" id="SSF51695">
    <property type="entry name" value="PLC-like phosphodiesterases"/>
    <property type="match status" value="1"/>
</dbReference>
<dbReference type="EMBL" id="AGWL01000002">
    <property type="protein sequence ID" value="EKU95619.1"/>
    <property type="molecule type" value="Genomic_DNA"/>
</dbReference>
<organism evidence="2 3">
    <name type="scientific">Actinobaculum massiliense ACS-171-V-Col2</name>
    <dbReference type="NCBI Taxonomy" id="883066"/>
    <lineage>
        <taxon>Bacteria</taxon>
        <taxon>Bacillati</taxon>
        <taxon>Actinomycetota</taxon>
        <taxon>Actinomycetes</taxon>
        <taxon>Actinomycetales</taxon>
        <taxon>Actinomycetaceae</taxon>
        <taxon>Actinobaculum</taxon>
    </lineage>
</organism>
<gene>
    <name evidence="2" type="ORF">HMPREF9233_00406</name>
</gene>
<accession>K9EEF4</accession>
<evidence type="ECO:0000259" key="1">
    <source>
        <dbReference type="PROSITE" id="PS51704"/>
    </source>
</evidence>
<evidence type="ECO:0000313" key="2">
    <source>
        <dbReference type="EMBL" id="EKU95619.1"/>
    </source>
</evidence>
<dbReference type="Pfam" id="PF03009">
    <property type="entry name" value="GDPD"/>
    <property type="match status" value="1"/>
</dbReference>
<dbReference type="PROSITE" id="PS50007">
    <property type="entry name" value="PIPLC_X_DOMAIN"/>
    <property type="match status" value="1"/>
</dbReference>
<dbReference type="HOGENOM" id="CLU_030006_3_6_11"/>
<dbReference type="Gene3D" id="3.20.20.190">
    <property type="entry name" value="Phosphatidylinositol (PI) phosphodiesterase"/>
    <property type="match status" value="1"/>
</dbReference>
<proteinExistence type="predicted"/>
<protein>
    <recommendedName>
        <fullName evidence="1">GP-PDE domain-containing protein</fullName>
    </recommendedName>
</protein>
<name>K9EEF4_9ACTO</name>
<dbReference type="InterPro" id="IPR030395">
    <property type="entry name" value="GP_PDE_dom"/>
</dbReference>
<dbReference type="PROSITE" id="PS51704">
    <property type="entry name" value="GP_PDE"/>
    <property type="match status" value="1"/>
</dbReference>
<keyword evidence="3" id="KW-1185">Reference proteome</keyword>
<comment type="caution">
    <text evidence="2">The sequence shown here is derived from an EMBL/GenBank/DDBJ whole genome shotgun (WGS) entry which is preliminary data.</text>
</comment>